<dbReference type="Proteomes" id="UP000032874">
    <property type="component" value="Unassembled WGS sequence"/>
</dbReference>
<dbReference type="eggNOG" id="ENOG502Z835">
    <property type="taxonomic scope" value="Bacteria"/>
</dbReference>
<proteinExistence type="predicted"/>
<organism evidence="1 2">
    <name type="scientific">Pectobacterium betavasculorum</name>
    <dbReference type="NCBI Taxonomy" id="55207"/>
    <lineage>
        <taxon>Bacteria</taxon>
        <taxon>Pseudomonadati</taxon>
        <taxon>Pseudomonadota</taxon>
        <taxon>Gammaproteobacteria</taxon>
        <taxon>Enterobacterales</taxon>
        <taxon>Pectobacteriaceae</taxon>
        <taxon>Pectobacterium</taxon>
    </lineage>
</organism>
<dbReference type="EMBL" id="JQHM01000002">
    <property type="protein sequence ID" value="KFX06123.1"/>
    <property type="molecule type" value="Genomic_DNA"/>
</dbReference>
<dbReference type="RefSeq" id="WP_039323928.1">
    <property type="nucleotide sequence ID" value="NZ_JQHM01000002.1"/>
</dbReference>
<accession>A0A093UCX7</accession>
<dbReference type="Pfam" id="PF11655">
    <property type="entry name" value="DUF2589"/>
    <property type="match status" value="1"/>
</dbReference>
<evidence type="ECO:0000313" key="1">
    <source>
        <dbReference type="EMBL" id="KFX06123.1"/>
    </source>
</evidence>
<name>A0A093UCX7_9GAMM</name>
<dbReference type="InterPro" id="IPR024510">
    <property type="entry name" value="DUF2589"/>
</dbReference>
<gene>
    <name evidence="1" type="ORF">KP22_09740</name>
</gene>
<dbReference type="AlphaFoldDB" id="A0A093UCX7"/>
<dbReference type="STRING" id="55207.KP22_09740"/>
<reference evidence="1 2" key="1">
    <citation type="submission" date="2014-08" db="EMBL/GenBank/DDBJ databases">
        <title>Genome sequences of NCPPB Pectobacterium isolates.</title>
        <authorList>
            <person name="Glover R.H."/>
            <person name="Sapp M."/>
            <person name="Elphinstone J."/>
        </authorList>
    </citation>
    <scope>NUCLEOTIDE SEQUENCE [LARGE SCALE GENOMIC DNA]</scope>
    <source>
        <strain evidence="1 2">NCPPB 2795</strain>
    </source>
</reference>
<protein>
    <recommendedName>
        <fullName evidence="3">DUF2589 domain-containing protein</fullName>
    </recommendedName>
</protein>
<sequence length="209" mass="22668">MDSKFIASVINELPLENMISGPLQAMINAQVQASKAYTDFLLSVCIQNNKAVAIQFDYDETLIDESGVAKGMMTKTMRIPLIAAITHPIISIEEGTIDFELEVTQSESLSDDTGEDGNLAASLGWGAFKVKMAGRVSHKSTQTRTTDTRAKYSIHTQVKRQAAPEALMRVIDFLTDAVTRPSVLGGEMTSQTVENAIPTAPIEQQEASS</sequence>
<evidence type="ECO:0000313" key="2">
    <source>
        <dbReference type="Proteomes" id="UP000032874"/>
    </source>
</evidence>
<evidence type="ECO:0008006" key="3">
    <source>
        <dbReference type="Google" id="ProtNLM"/>
    </source>
</evidence>
<comment type="caution">
    <text evidence="1">The sequence shown here is derived from an EMBL/GenBank/DDBJ whole genome shotgun (WGS) entry which is preliminary data.</text>
</comment>